<dbReference type="InterPro" id="IPR049381">
    <property type="entry name" value="UbiD-like_C"/>
</dbReference>
<dbReference type="AlphaFoldDB" id="A0A1X9NEN8"/>
<keyword evidence="5" id="KW-1185">Reference proteome</keyword>
<evidence type="ECO:0000313" key="4">
    <source>
        <dbReference type="EMBL" id="ARN73407.1"/>
    </source>
</evidence>
<dbReference type="InterPro" id="IPR006311">
    <property type="entry name" value="TAT_signal"/>
</dbReference>
<dbReference type="InterPro" id="IPR002830">
    <property type="entry name" value="UbiD"/>
</dbReference>
<dbReference type="PROSITE" id="PS51318">
    <property type="entry name" value="TAT"/>
    <property type="match status" value="1"/>
</dbReference>
<dbReference type="GO" id="GO:0016831">
    <property type="term" value="F:carboxy-lyase activity"/>
    <property type="evidence" value="ECO:0007669"/>
    <property type="project" value="InterPro"/>
</dbReference>
<evidence type="ECO:0000256" key="1">
    <source>
        <dbReference type="ARBA" id="ARBA00022729"/>
    </source>
</evidence>
<name>A0A1X9NEN8_9GAMM</name>
<dbReference type="RefSeq" id="WP_085757518.1">
    <property type="nucleotide sequence ID" value="NZ_CP019343.1"/>
</dbReference>
<dbReference type="KEGG" id="osg:BST96_04340"/>
<dbReference type="SUPFAM" id="SSF50475">
    <property type="entry name" value="FMN-binding split barrel"/>
    <property type="match status" value="1"/>
</dbReference>
<dbReference type="EMBL" id="CP019343">
    <property type="protein sequence ID" value="ARN73407.1"/>
    <property type="molecule type" value="Genomic_DNA"/>
</dbReference>
<dbReference type="PROSITE" id="PS51257">
    <property type="entry name" value="PROKAR_LIPOPROTEIN"/>
    <property type="match status" value="1"/>
</dbReference>
<evidence type="ECO:0000313" key="5">
    <source>
        <dbReference type="Proteomes" id="UP000193450"/>
    </source>
</evidence>
<dbReference type="GO" id="GO:0046281">
    <property type="term" value="P:cinnamic acid catabolic process"/>
    <property type="evidence" value="ECO:0007669"/>
    <property type="project" value="TreeGrafter"/>
</dbReference>
<dbReference type="Pfam" id="PF20696">
    <property type="entry name" value="UbiD_C"/>
    <property type="match status" value="1"/>
</dbReference>
<gene>
    <name evidence="4" type="ORF">BST96_04340</name>
</gene>
<evidence type="ECO:0008006" key="6">
    <source>
        <dbReference type="Google" id="ProtNLM"/>
    </source>
</evidence>
<dbReference type="PANTHER" id="PTHR30108">
    <property type="entry name" value="3-OCTAPRENYL-4-HYDROXYBENZOATE CARBOXY-LYASE-RELATED"/>
    <property type="match status" value="1"/>
</dbReference>
<dbReference type="Gene3D" id="3.40.1670.10">
    <property type="entry name" value="UbiD C-terminal domain-like"/>
    <property type="match status" value="1"/>
</dbReference>
<protein>
    <recommendedName>
        <fullName evidence="6">UbiD family decarboxylase</fullName>
    </recommendedName>
</protein>
<feature type="domain" description="3-octaprenyl-4-hydroxybenzoate carboxy-lyase-like Rift-related" evidence="2">
    <location>
        <begin position="178"/>
        <end position="384"/>
    </location>
</feature>
<dbReference type="Proteomes" id="UP000193450">
    <property type="component" value="Chromosome"/>
</dbReference>
<evidence type="ECO:0000259" key="2">
    <source>
        <dbReference type="Pfam" id="PF01977"/>
    </source>
</evidence>
<dbReference type="Pfam" id="PF01977">
    <property type="entry name" value="UbiD"/>
    <property type="match status" value="1"/>
</dbReference>
<feature type="domain" description="3-octaprenyl-4-hydroxybenzoate carboxy-lyase-like C-terminal" evidence="3">
    <location>
        <begin position="391"/>
        <end position="508"/>
    </location>
</feature>
<reference evidence="4 5" key="1">
    <citation type="submission" date="2016-11" db="EMBL/GenBank/DDBJ databases">
        <title>Trade-off between light-utilization and light-protection in marine flavobacteria.</title>
        <authorList>
            <person name="Kumagai Y."/>
        </authorList>
    </citation>
    <scope>NUCLEOTIDE SEQUENCE [LARGE SCALE GENOMIC DNA]</scope>
    <source>
        <strain evidence="4 5">NBRC 107125</strain>
    </source>
</reference>
<sequence length="554" mass="61318">MSEKESINTDVSRRSFLTATGVAALAAAGCAPLSEGMSNGTPVAPKRDAQAIANAPKAPFDSFRDWIAALDAHGLLYRIPEIDQDAYHATALFYRATDKFSMYGAPAFMFDRIKIDGEWVEGPMFANHQGHWITDCLIWGLDPIENDNYASYRKARGYLEKMLADNNGEYPMIPPREIEASAAPCKEIVLTGDDIDITKFAFFKTNPGDGGRYVNTGSVFMDDPKMGPNYGTYRNEIKGPRKLVMNPEPNQTGHRMIMAARKRGDKVLKLSIVVGQDPVIWMISGSKIKNRFTTKDPIYELDIAGGMRGKAIDIVKSETNDLMIPAHAEMVIEGEIVLDGPMEPEGPFGEMFGYMGPAKSENFVINITTITHRKNPWLMNAFTGMQRGMVTAPADALYATSLKKKIPNIVEYTNPHDTMGMVVLSIDKQEAGEGIKSGMSIAKTNPIAKVVVVVDKDINILDHREVMFAIGSRWQPHPASKILERAFGLQTDPSQVKRNRTSKIVIDATRQLPDEGGREAFPMSNREHLAEGAPNAFAEVEQLLVPDLFEWDQI</sequence>
<dbReference type="PANTHER" id="PTHR30108:SF17">
    <property type="entry name" value="FERULIC ACID DECARBOXYLASE 1"/>
    <property type="match status" value="1"/>
</dbReference>
<dbReference type="SUPFAM" id="SSF143968">
    <property type="entry name" value="UbiD C-terminal domain-like"/>
    <property type="match status" value="1"/>
</dbReference>
<dbReference type="InterPro" id="IPR019546">
    <property type="entry name" value="TAT_signal_bac_arc"/>
</dbReference>
<organism evidence="4 5">
    <name type="scientific">Oceanicoccus sagamiensis</name>
    <dbReference type="NCBI Taxonomy" id="716816"/>
    <lineage>
        <taxon>Bacteria</taxon>
        <taxon>Pseudomonadati</taxon>
        <taxon>Pseudomonadota</taxon>
        <taxon>Gammaproteobacteria</taxon>
        <taxon>Cellvibrionales</taxon>
        <taxon>Spongiibacteraceae</taxon>
        <taxon>Oceanicoccus</taxon>
    </lineage>
</organism>
<proteinExistence type="predicted"/>
<dbReference type="NCBIfam" id="TIGR01409">
    <property type="entry name" value="TAT_signal_seq"/>
    <property type="match status" value="1"/>
</dbReference>
<dbReference type="GO" id="GO:0033494">
    <property type="term" value="P:ferulate metabolic process"/>
    <property type="evidence" value="ECO:0007669"/>
    <property type="project" value="TreeGrafter"/>
</dbReference>
<dbReference type="STRING" id="716816.BST96_04340"/>
<evidence type="ECO:0000259" key="3">
    <source>
        <dbReference type="Pfam" id="PF20696"/>
    </source>
</evidence>
<dbReference type="GO" id="GO:0005737">
    <property type="term" value="C:cytoplasm"/>
    <property type="evidence" value="ECO:0007669"/>
    <property type="project" value="TreeGrafter"/>
</dbReference>
<accession>A0A1X9NEN8</accession>
<dbReference type="InterPro" id="IPR048304">
    <property type="entry name" value="UbiD_Rift_dom"/>
</dbReference>
<keyword evidence="1" id="KW-0732">Signal</keyword>
<dbReference type="OrthoDB" id="9809841at2"/>